<dbReference type="SMART" id="SM00256">
    <property type="entry name" value="FBOX"/>
    <property type="match status" value="1"/>
</dbReference>
<dbReference type="Gene3D" id="1.20.1280.50">
    <property type="match status" value="1"/>
</dbReference>
<dbReference type="AlphaFoldDB" id="A0A8H7LEI6"/>
<feature type="domain" description="F-box" evidence="1">
    <location>
        <begin position="21"/>
        <end position="67"/>
    </location>
</feature>
<evidence type="ECO:0000313" key="2">
    <source>
        <dbReference type="EMBL" id="KAF8002082.1"/>
    </source>
</evidence>
<dbReference type="SUPFAM" id="SSF81383">
    <property type="entry name" value="F-box domain"/>
    <property type="match status" value="1"/>
</dbReference>
<dbReference type="PROSITE" id="PS50181">
    <property type="entry name" value="FBOX"/>
    <property type="match status" value="1"/>
</dbReference>
<proteinExistence type="predicted"/>
<dbReference type="InterPro" id="IPR001810">
    <property type="entry name" value="F-box_dom"/>
</dbReference>
<dbReference type="OrthoDB" id="2095648at2759"/>
<comment type="caution">
    <text evidence="2">The sequence shown here is derived from an EMBL/GenBank/DDBJ whole genome shotgun (WGS) entry which is preliminary data.</text>
</comment>
<dbReference type="EMBL" id="JACBPP010000004">
    <property type="protein sequence ID" value="KAF8002082.1"/>
    <property type="molecule type" value="Genomic_DNA"/>
</dbReference>
<protein>
    <recommendedName>
        <fullName evidence="1">F-box domain-containing protein</fullName>
    </recommendedName>
</protein>
<evidence type="ECO:0000313" key="3">
    <source>
        <dbReference type="Proteomes" id="UP000649328"/>
    </source>
</evidence>
<name>A0A8H7LEI6_9ASCO</name>
<dbReference type="Pfam" id="PF12937">
    <property type="entry name" value="F-box-like"/>
    <property type="match status" value="1"/>
</dbReference>
<dbReference type="SUPFAM" id="SSF50978">
    <property type="entry name" value="WD40 repeat-like"/>
    <property type="match status" value="1"/>
</dbReference>
<dbReference type="CDD" id="cd09917">
    <property type="entry name" value="F-box_SF"/>
    <property type="match status" value="1"/>
</dbReference>
<dbReference type="Proteomes" id="UP000649328">
    <property type="component" value="Unassembled WGS sequence"/>
</dbReference>
<organism evidence="2 3">
    <name type="scientific">Metschnikowia pulcherrima</name>
    <dbReference type="NCBI Taxonomy" id="27326"/>
    <lineage>
        <taxon>Eukaryota</taxon>
        <taxon>Fungi</taxon>
        <taxon>Dikarya</taxon>
        <taxon>Ascomycota</taxon>
        <taxon>Saccharomycotina</taxon>
        <taxon>Pichiomycetes</taxon>
        <taxon>Metschnikowiaceae</taxon>
        <taxon>Metschnikowia</taxon>
    </lineage>
</organism>
<gene>
    <name evidence="2" type="ORF">HF325_003047</name>
</gene>
<evidence type="ECO:0000259" key="1">
    <source>
        <dbReference type="PROSITE" id="PS50181"/>
    </source>
</evidence>
<accession>A0A8H7LEI6</accession>
<keyword evidence="3" id="KW-1185">Reference proteome</keyword>
<sequence length="660" mass="72943">MHQDSLGNTTKIERAPKTNTHIGINDLPIEVFILIFANVSPVDLKDLRLVCRKWNNAVLDRGTWIKAFDNRLGTGRIFASATRSNIWILEYFGRMSNLRRWAKAKAYSRLYQLVNNLFGQINHVEADFNNDRLLTFSQLSGTVTLCALTLGKSQVFIPESSLFGDIVAFDVTWNYSCVANSGGGLFLKNLTTATASGSNQSSIKKLTQSDLPIAAVKLNKMPDKNKEKTDVVSVSQGGALSFWSLAGDLISSLQLNDAVIDLKTDFKSIIVVISRTSLHIIDFVRASVLSSFDHGWQLSSPPSAFDTDFHDCNIVLGHGKLFKVFHYGGTSHRVLEGSAPSDVSIIDGTLQDSDFPRNQEIAGGDGLLHAFTFSDGSVGVYNIRDLEGSVPLKTRIMPFQDDRSPQGIESYTKVALNSTVIAIGALADWVHFYDAHSGKYLREGTKISRKFTRHGLMPISKIQFGPTGSCGVIVSDDAIQYFRYGEEPIVKQRPNAPQAADLKNKRTISQHIKSQMADYNELEHQKLQEDLLADKYNGVKYDDEQDELRMALAMSASCANDNSNAKFSEADEDLATALALLTKLSDDTRLINEADADLKNALAISEFDSHQAIHGFGVSGLEGLSRTQFTETQLRFLAEDAEDAEDEVLRKILELSLLEH</sequence>
<reference evidence="2" key="1">
    <citation type="submission" date="2020-10" db="EMBL/GenBank/DDBJ databases">
        <title>The Whole-Genome Sequence of Metschnikowia persimmonesis, a Novel Endophytic Yeast Species Isolated from Medicinal Plant Diospyros kaki Thumb.</title>
        <authorList>
            <person name="Rahmat E."/>
            <person name="Kang Y."/>
        </authorList>
    </citation>
    <scope>NUCLEOTIDE SEQUENCE</scope>
    <source>
        <strain evidence="2">KIOM G15050</strain>
    </source>
</reference>
<dbReference type="InterPro" id="IPR036322">
    <property type="entry name" value="WD40_repeat_dom_sf"/>
</dbReference>
<dbReference type="InterPro" id="IPR036047">
    <property type="entry name" value="F-box-like_dom_sf"/>
</dbReference>